<dbReference type="PANTHER" id="PTHR32308:SF0">
    <property type="entry name" value="HPCH_HPAI ALDOLASE_CITRATE LYASE DOMAIN-CONTAINING PROTEIN"/>
    <property type="match status" value="1"/>
</dbReference>
<evidence type="ECO:0000313" key="5">
    <source>
        <dbReference type="Proteomes" id="UP001418637"/>
    </source>
</evidence>
<keyword evidence="5" id="KW-1185">Reference proteome</keyword>
<keyword evidence="3" id="KW-0460">Magnesium</keyword>
<accession>A0ABV0BPP8</accession>
<dbReference type="RefSeq" id="WP_346337544.1">
    <property type="nucleotide sequence ID" value="NZ_JBBYXI010000003.1"/>
</dbReference>
<evidence type="ECO:0000256" key="1">
    <source>
        <dbReference type="ARBA" id="ARBA00001946"/>
    </source>
</evidence>
<evidence type="ECO:0000256" key="2">
    <source>
        <dbReference type="ARBA" id="ARBA00022723"/>
    </source>
</evidence>
<reference evidence="4 5" key="1">
    <citation type="submission" date="2024-04" db="EMBL/GenBank/DDBJ databases">
        <title>A novel species isolated from cricket.</title>
        <authorList>
            <person name="Wang H.-C."/>
        </authorList>
    </citation>
    <scope>NUCLEOTIDE SEQUENCE [LARGE SCALE GENOMIC DNA]</scope>
    <source>
        <strain evidence="4 5">WL0021</strain>
    </source>
</reference>
<name>A0ABV0BPP8_9HYPH</name>
<dbReference type="SUPFAM" id="SSF51621">
    <property type="entry name" value="Phosphoenolpyruvate/pyruvate domain"/>
    <property type="match status" value="1"/>
</dbReference>
<proteinExistence type="predicted"/>
<organism evidence="4 5">
    <name type="scientific">Hohaiivirga grylli</name>
    <dbReference type="NCBI Taxonomy" id="3133970"/>
    <lineage>
        <taxon>Bacteria</taxon>
        <taxon>Pseudomonadati</taxon>
        <taxon>Pseudomonadota</taxon>
        <taxon>Alphaproteobacteria</taxon>
        <taxon>Hyphomicrobiales</taxon>
        <taxon>Methylobacteriaceae</taxon>
        <taxon>Hohaiivirga</taxon>
    </lineage>
</organism>
<dbReference type="PANTHER" id="PTHR32308">
    <property type="entry name" value="LYASE BETA SUBUNIT, PUTATIVE (AFU_ORTHOLOGUE AFUA_4G13030)-RELATED"/>
    <property type="match status" value="1"/>
</dbReference>
<dbReference type="Gene3D" id="3.20.20.60">
    <property type="entry name" value="Phosphoenolpyruvate-binding domains"/>
    <property type="match status" value="1"/>
</dbReference>
<evidence type="ECO:0000256" key="3">
    <source>
        <dbReference type="ARBA" id="ARBA00022842"/>
    </source>
</evidence>
<evidence type="ECO:0000313" key="4">
    <source>
        <dbReference type="EMBL" id="MEN3931520.1"/>
    </source>
</evidence>
<dbReference type="InterPro" id="IPR040442">
    <property type="entry name" value="Pyrv_kinase-like_dom_sf"/>
</dbReference>
<sequence length="235" mass="26068">MENLHSFLIVPFGNVAALDEAYRAQPDAIILEFRDNFGGPDFTSALTKGRPSIIIFVRLSSVRSHCFRQELDIIMPVEPEGILLSETNGVDDIALCSARLSVAEAENNLREGQIRIIASIESNIGILASQKFYQTMGAPSFQRLAALAWNEQSLRNENAVRPDQPLSTALRHHYQNIVFTAARSINLPAIDTASPNREIVSFTDESRYAARMGYSAKIALFPEQVQVINEAFDKA</sequence>
<comment type="cofactor">
    <cofactor evidence="1">
        <name>Mg(2+)</name>
        <dbReference type="ChEBI" id="CHEBI:18420"/>
    </cofactor>
</comment>
<keyword evidence="2" id="KW-0479">Metal-binding</keyword>
<comment type="caution">
    <text evidence="4">The sequence shown here is derived from an EMBL/GenBank/DDBJ whole genome shotgun (WGS) entry which is preliminary data.</text>
</comment>
<dbReference type="EMBL" id="JBBYXI010000003">
    <property type="protein sequence ID" value="MEN3931520.1"/>
    <property type="molecule type" value="Genomic_DNA"/>
</dbReference>
<dbReference type="InterPro" id="IPR015813">
    <property type="entry name" value="Pyrv/PenolPyrv_kinase-like_dom"/>
</dbReference>
<protein>
    <submittedName>
        <fullName evidence="4">Uncharacterized protein</fullName>
    </submittedName>
</protein>
<dbReference type="Proteomes" id="UP001418637">
    <property type="component" value="Unassembled WGS sequence"/>
</dbReference>
<gene>
    <name evidence="4" type="ORF">WJT86_10675</name>
</gene>